<feature type="active site" description="Proton acceptor" evidence="8">
    <location>
        <position position="67"/>
    </location>
</feature>
<comment type="function">
    <text evidence="8">Zinc phosphodiesterase, which displays some tRNA 3'-processing endonuclease activity. Probably involved in tRNA maturation, by removing a 3'-trailer from precursor tRNA.</text>
</comment>
<keyword evidence="3 8" id="KW-0540">Nuclease</keyword>
<protein>
    <recommendedName>
        <fullName evidence="8">Ribonuclease Z</fullName>
        <shortName evidence="8">RNase Z</shortName>
        <ecNumber evidence="8">3.1.26.11</ecNumber>
    </recommendedName>
    <alternativeName>
        <fullName evidence="8">tRNA 3 endonuclease</fullName>
    </alternativeName>
    <alternativeName>
        <fullName evidence="8">tRNase Z</fullName>
    </alternativeName>
</protein>
<sequence length="306" mass="33648">MSQRELVVLGTASQVPTRHRNHNGYLLRWDGEGLLFDPGEGTQRQMLHAGVSATQITRIAVTHFHGDHCLGLAGVVQRINLDRVPHPVDAYYPASGQVFFDRLRYASAFHETAELRQRPILDPGPLEAPGAPFELSAARLSHPVESFGYRLAEPDSRRMLPERLAALGLRGPAVGALQQHGRVEVDGRTVTLDEVSEVRPGQRFAFVMDTRLCDGVDELAEGADMLVIEATFVDADEHLASEHGHLTAAQAARVAAAAGVRTLVLTHFSQRYPVLDQHLAEARKHFDGEIVIAEDLARVPVPRRRA</sequence>
<evidence type="ECO:0000256" key="6">
    <source>
        <dbReference type="ARBA" id="ARBA00022801"/>
    </source>
</evidence>
<dbReference type="Pfam" id="PF00753">
    <property type="entry name" value="Lactamase_B"/>
    <property type="match status" value="1"/>
</dbReference>
<feature type="binding site" evidence="8">
    <location>
        <position position="67"/>
    </location>
    <ligand>
        <name>Zn(2+)</name>
        <dbReference type="ChEBI" id="CHEBI:29105"/>
        <label>2</label>
        <note>catalytic</note>
    </ligand>
</feature>
<organism evidence="11 12">
    <name type="scientific">Kitasatospora arboriphila</name>
    <dbReference type="NCBI Taxonomy" id="258052"/>
    <lineage>
        <taxon>Bacteria</taxon>
        <taxon>Bacillati</taxon>
        <taxon>Actinomycetota</taxon>
        <taxon>Actinomycetes</taxon>
        <taxon>Kitasatosporales</taxon>
        <taxon>Streptomycetaceae</taxon>
        <taxon>Kitasatospora</taxon>
    </lineage>
</organism>
<dbReference type="NCBIfam" id="NF000805">
    <property type="entry name" value="PRK00055.2-3"/>
    <property type="match status" value="1"/>
</dbReference>
<keyword evidence="12" id="KW-1185">Reference proteome</keyword>
<evidence type="ECO:0000313" key="12">
    <source>
        <dbReference type="Proteomes" id="UP001499987"/>
    </source>
</evidence>
<dbReference type="HAMAP" id="MF_01818">
    <property type="entry name" value="RNase_Z_BN"/>
    <property type="match status" value="1"/>
</dbReference>
<evidence type="ECO:0000256" key="7">
    <source>
        <dbReference type="ARBA" id="ARBA00022833"/>
    </source>
</evidence>
<feature type="binding site" evidence="8">
    <location>
        <position position="63"/>
    </location>
    <ligand>
        <name>Zn(2+)</name>
        <dbReference type="ChEBI" id="CHEBI:29105"/>
        <label>1</label>
        <note>catalytic</note>
    </ligand>
</feature>
<keyword evidence="4 8" id="KW-0479">Metal-binding</keyword>
<feature type="binding site" evidence="8">
    <location>
        <position position="142"/>
    </location>
    <ligand>
        <name>Zn(2+)</name>
        <dbReference type="ChEBI" id="CHEBI:29105"/>
        <label>1</label>
        <note>catalytic</note>
    </ligand>
</feature>
<proteinExistence type="inferred from homology"/>
<comment type="cofactor">
    <cofactor evidence="8">
        <name>Zn(2+)</name>
        <dbReference type="ChEBI" id="CHEBI:29105"/>
    </cofactor>
    <text evidence="8">Binds 2 Zn(2+) ions.</text>
</comment>
<feature type="binding site" evidence="8">
    <location>
        <position position="68"/>
    </location>
    <ligand>
        <name>Zn(2+)</name>
        <dbReference type="ChEBI" id="CHEBI:29105"/>
        <label>2</label>
        <note>catalytic</note>
    </ligand>
</feature>
<comment type="catalytic activity">
    <reaction evidence="8">
        <text>Endonucleolytic cleavage of RNA, removing extra 3' nucleotides from tRNA precursor, generating 3' termini of tRNAs. A 3'-hydroxy group is left at the tRNA terminus and a 5'-phosphoryl group is left at the trailer molecule.</text>
        <dbReference type="EC" id="3.1.26.11"/>
    </reaction>
</comment>
<dbReference type="InterPro" id="IPR036866">
    <property type="entry name" value="RibonucZ/Hydroxyglut_hydro"/>
</dbReference>
<feature type="domain" description="Metallo-beta-lactamase" evidence="10">
    <location>
        <begin position="197"/>
        <end position="268"/>
    </location>
</feature>
<gene>
    <name evidence="8" type="primary">rnz</name>
    <name evidence="11" type="ORF">GCM10009663_14090</name>
</gene>
<feature type="binding site" evidence="8">
    <location>
        <position position="267"/>
    </location>
    <ligand>
        <name>Zn(2+)</name>
        <dbReference type="ChEBI" id="CHEBI:29105"/>
        <label>2</label>
        <note>catalytic</note>
    </ligand>
</feature>
<evidence type="ECO:0000256" key="1">
    <source>
        <dbReference type="ARBA" id="ARBA00011738"/>
    </source>
</evidence>
<accession>A0ABP4DXZ3</accession>
<dbReference type="PANTHER" id="PTHR46018">
    <property type="entry name" value="ZINC PHOSPHODIESTERASE ELAC PROTEIN 1"/>
    <property type="match status" value="1"/>
</dbReference>
<feature type="binding site" evidence="8">
    <location>
        <position position="209"/>
    </location>
    <ligand>
        <name>Zn(2+)</name>
        <dbReference type="ChEBI" id="CHEBI:29105"/>
        <label>1</label>
        <note>catalytic</note>
    </ligand>
</feature>
<evidence type="ECO:0000256" key="3">
    <source>
        <dbReference type="ARBA" id="ARBA00022722"/>
    </source>
</evidence>
<dbReference type="EMBL" id="BAAALD010000009">
    <property type="protein sequence ID" value="GAA1074577.1"/>
    <property type="molecule type" value="Genomic_DNA"/>
</dbReference>
<dbReference type="Gene3D" id="3.60.15.10">
    <property type="entry name" value="Ribonuclease Z/Hydroxyacylglutathione hydrolase-like"/>
    <property type="match status" value="1"/>
</dbReference>
<feature type="binding site" evidence="8">
    <location>
        <position position="209"/>
    </location>
    <ligand>
        <name>Zn(2+)</name>
        <dbReference type="ChEBI" id="CHEBI:29105"/>
        <label>2</label>
        <note>catalytic</note>
    </ligand>
</feature>
<dbReference type="RefSeq" id="WP_344622622.1">
    <property type="nucleotide sequence ID" value="NZ_BAAALD010000009.1"/>
</dbReference>
<keyword evidence="6 8" id="KW-0378">Hydrolase</keyword>
<keyword evidence="7 8" id="KW-0862">Zinc</keyword>
<feature type="binding site" evidence="8">
    <location>
        <position position="65"/>
    </location>
    <ligand>
        <name>Zn(2+)</name>
        <dbReference type="ChEBI" id="CHEBI:29105"/>
        <label>1</label>
        <note>catalytic</note>
    </ligand>
</feature>
<dbReference type="EC" id="3.1.26.11" evidence="8"/>
<evidence type="ECO:0000259" key="10">
    <source>
        <dbReference type="Pfam" id="PF12706"/>
    </source>
</evidence>
<name>A0ABP4DXZ3_9ACTN</name>
<dbReference type="SUPFAM" id="SSF56281">
    <property type="entry name" value="Metallo-hydrolase/oxidoreductase"/>
    <property type="match status" value="1"/>
</dbReference>
<feature type="domain" description="Metallo-beta-lactamase" evidence="9">
    <location>
        <begin position="20"/>
        <end position="108"/>
    </location>
</feature>
<dbReference type="PANTHER" id="PTHR46018:SF2">
    <property type="entry name" value="ZINC PHOSPHODIESTERASE ELAC PROTEIN 1"/>
    <property type="match status" value="1"/>
</dbReference>
<evidence type="ECO:0000259" key="9">
    <source>
        <dbReference type="Pfam" id="PF00753"/>
    </source>
</evidence>
<keyword evidence="2 8" id="KW-0819">tRNA processing</keyword>
<dbReference type="InterPro" id="IPR013471">
    <property type="entry name" value="RNase_Z/BN"/>
</dbReference>
<dbReference type="Proteomes" id="UP001499987">
    <property type="component" value="Unassembled WGS sequence"/>
</dbReference>
<evidence type="ECO:0000256" key="8">
    <source>
        <dbReference type="HAMAP-Rule" id="MF_01818"/>
    </source>
</evidence>
<reference evidence="12" key="1">
    <citation type="journal article" date="2019" name="Int. J. Syst. Evol. Microbiol.">
        <title>The Global Catalogue of Microorganisms (GCM) 10K type strain sequencing project: providing services to taxonomists for standard genome sequencing and annotation.</title>
        <authorList>
            <consortium name="The Broad Institute Genomics Platform"/>
            <consortium name="The Broad Institute Genome Sequencing Center for Infectious Disease"/>
            <person name="Wu L."/>
            <person name="Ma J."/>
        </authorList>
    </citation>
    <scope>NUCLEOTIDE SEQUENCE [LARGE SCALE GENOMIC DNA]</scope>
    <source>
        <strain evidence="12">JCM 13002</strain>
    </source>
</reference>
<evidence type="ECO:0000313" key="11">
    <source>
        <dbReference type="EMBL" id="GAA1074577.1"/>
    </source>
</evidence>
<evidence type="ECO:0000256" key="2">
    <source>
        <dbReference type="ARBA" id="ARBA00022694"/>
    </source>
</evidence>
<dbReference type="Pfam" id="PF12706">
    <property type="entry name" value="Lactamase_B_2"/>
    <property type="match status" value="1"/>
</dbReference>
<evidence type="ECO:0000256" key="5">
    <source>
        <dbReference type="ARBA" id="ARBA00022759"/>
    </source>
</evidence>
<dbReference type="InterPro" id="IPR001279">
    <property type="entry name" value="Metallo-B-lactamas"/>
</dbReference>
<keyword evidence="5 8" id="KW-0255">Endonuclease</keyword>
<comment type="similarity">
    <text evidence="8">Belongs to the RNase Z family.</text>
</comment>
<dbReference type="CDD" id="cd07717">
    <property type="entry name" value="RNaseZ_ZiPD-like_MBL-fold"/>
    <property type="match status" value="1"/>
</dbReference>
<comment type="subunit">
    <text evidence="1 8">Homodimer.</text>
</comment>
<evidence type="ECO:0000256" key="4">
    <source>
        <dbReference type="ARBA" id="ARBA00022723"/>
    </source>
</evidence>
<comment type="caution">
    <text evidence="11">The sequence shown here is derived from an EMBL/GenBank/DDBJ whole genome shotgun (WGS) entry which is preliminary data.</text>
</comment>